<feature type="coiled-coil region" evidence="3">
    <location>
        <begin position="2426"/>
        <end position="2453"/>
    </location>
</feature>
<dbReference type="InterPro" id="IPR019734">
    <property type="entry name" value="TPR_rpt"/>
</dbReference>
<organism evidence="6 7">
    <name type="scientific">Mizuhopecten yessoensis</name>
    <name type="common">Japanese scallop</name>
    <name type="synonym">Patinopecten yessoensis</name>
    <dbReference type="NCBI Taxonomy" id="6573"/>
    <lineage>
        <taxon>Eukaryota</taxon>
        <taxon>Metazoa</taxon>
        <taxon>Spiralia</taxon>
        <taxon>Lophotrochozoa</taxon>
        <taxon>Mollusca</taxon>
        <taxon>Bivalvia</taxon>
        <taxon>Autobranchia</taxon>
        <taxon>Pteriomorphia</taxon>
        <taxon>Pectinida</taxon>
        <taxon>Pectinoidea</taxon>
        <taxon>Pectinidae</taxon>
        <taxon>Mizuhopecten</taxon>
    </lineage>
</organism>
<dbReference type="PROSITE" id="PS50053">
    <property type="entry name" value="UBIQUITIN_2"/>
    <property type="match status" value="1"/>
</dbReference>
<protein>
    <submittedName>
        <fullName evidence="6">Sterile alpha motif domain-containing protein 9-like</fullName>
    </submittedName>
</protein>
<dbReference type="EMBL" id="NEDP02005411">
    <property type="protein sequence ID" value="OWF41294.1"/>
    <property type="molecule type" value="Genomic_DNA"/>
</dbReference>
<dbReference type="SUPFAM" id="SSF54928">
    <property type="entry name" value="RNA-binding domain, RBD"/>
    <property type="match status" value="1"/>
</dbReference>
<dbReference type="InterPro" id="IPR029071">
    <property type="entry name" value="Ubiquitin-like_domsf"/>
</dbReference>
<dbReference type="STRING" id="6573.A0A210PXU2"/>
<keyword evidence="7" id="KW-1185">Reference proteome</keyword>
<dbReference type="PROSITE" id="PS50102">
    <property type="entry name" value="RRM"/>
    <property type="match status" value="1"/>
</dbReference>
<keyword evidence="3" id="KW-0175">Coiled coil</keyword>
<proteinExistence type="predicted"/>
<evidence type="ECO:0000313" key="7">
    <source>
        <dbReference type="Proteomes" id="UP000242188"/>
    </source>
</evidence>
<evidence type="ECO:0000256" key="2">
    <source>
        <dbReference type="PROSITE-ProRule" id="PRU00339"/>
    </source>
</evidence>
<keyword evidence="1" id="KW-0694">RNA-binding</keyword>
<accession>A0A210PXU2</accession>
<keyword evidence="2" id="KW-0802">TPR repeat</keyword>
<dbReference type="InterPro" id="IPR000626">
    <property type="entry name" value="Ubiquitin-like_dom"/>
</dbReference>
<dbReference type="InterPro" id="IPR035979">
    <property type="entry name" value="RBD_domain_sf"/>
</dbReference>
<dbReference type="InterPro" id="IPR012677">
    <property type="entry name" value="Nucleotide-bd_a/b_plait_sf"/>
</dbReference>
<dbReference type="Gene3D" id="3.30.70.330">
    <property type="match status" value="1"/>
</dbReference>
<evidence type="ECO:0000259" key="4">
    <source>
        <dbReference type="PROSITE" id="PS50053"/>
    </source>
</evidence>
<feature type="repeat" description="TPR" evidence="2">
    <location>
        <begin position="1911"/>
        <end position="1944"/>
    </location>
</feature>
<dbReference type="OrthoDB" id="6151882at2759"/>
<sequence>MNEKRKATLYIYGLPKSTCTRRDLFTIFSSVAQVHQVSICSDEGIGSVTLCDTSSAEFILEKNWDINGCKLKLSRRPTRDKTKITTKPQKQQEREEAVDRGIYHSVVPFRSYSDYQRKRPAFWQDVPHHNSQMVKSNRHRKKQHHFWRHTVPIQTCKVQSRKIKRRRKKRKHSKVTAIPDWTCIEPCHTLTSNREFGSCTLPIEVSHKKYSQTSQTSVHEVITNNKEHDDQCLESTKFNQMSIVKTTNNATPSHSNDRHIPVSVRSNGKKYIIPVDTLRPLQSVTEGIKQIERIPPRNQLLFYQGHVLNDNVALQQLQPHDHVEIIVKAKGGMLNEGVDTTAESGPEPTTNSTEDEVTKWLKDVVRIQEETLTKCCEVDGEMLFRYNRNEYKTFADDFDITIGQALRILVVRDGSCYKHADTKVAGWTKENVSSFMMEILKSKESAERVCQFVKKNMIDGLVLCQYDGDLDIYRDFPDIGIQKGIIKKIFTKLGNLLAESRLDEKYVSCISASQTVNPREVFQNKNVKEMQSSDVITLSSRELSPRTHDNTSAGNVAPDIKTDVTTINTEDVSISTCTTGDTFERPFVSKEKSTVKRESDFIHVLDAPTNKNTINDPTLTQIDADTKQTSIAGKAKRNILSGTTSSATGDQCTSESENPVSVMVGTINTNTREYFTFIEKTLHLSSCRPSAIKPCCPLNLHVFSYNSSRLNELQKQLLFFVLLREKDLPTGESQKIFWHKIAKEPMLWLNRVLTPTEKNMIKPTKSEGKLKINGKECSLIGLQVTMQRVMDKGLQTLLSFNNHILLVHRHALEKDTIGYVVKLQSHRGKSTVTYNFTFFHEKKYILFDLEDFSYGFTDLEIDSCKQGTLQPWEGSVSLPPEDVQNVHVSIKHGSEMKSNISVSSNNVQTKIPFESEIKQQRNDSNVLVLSDFQNERFIDLSNTSDKQNMKNEAMPMHEFEHLTASNLSEQNRYFGKSSSNLVYREGRTLVELENNDSLSGRCISYQHFNKEFNPQNDPLMSDIIFRTLKFACACLNSRRNGTIYFGVGTEDGVRRNEVIGIILNFEQDRQIIADHLRCCINKYFLDPLSNVTNQCISPPHFIQVVQNEASVARFVMEFDIEPKSSVCKDMFFKMSWPVIHEKNVKGRCAYGFVFDGLETKQISGNDEKLFILTDLKEKIMERQQKEEFKSIKNEMSESAFSKLQRRLLGGQDKIIPSVWYSLVLTCPTVQQKMDNDWKNCFNFIKRMPITAVFDFDDESNVNGLCCHLRNCEKTQLQSWLIFEQNPGSYEKLQSILKVPYSDENIWVFCNGRIIDSNNKYPHLKRDEWMLEYSTGISQAVHFLKSSIPKKRLYVMILLLSNDLEGVIDTFVDFIGRFGWEYVVLIAEEEKIFDEFCKAILLERKGTRQQLEEISLVGLPWEQGNAAMNEISGHNEYGSCYIPASSGGTIPLEEKFLESLTDLEILSATQCENKEFKDDKKRRAFAHNKEIEFYRGNKVTWWNYFFNTHVLKRNCFQELHDNINSLLCVKQPDNKVATVMITYEPGAGGSTLGRHLLWAFRKKFRCAVVKKITDRTHSNIMFLHQYKEDTSNAKPVILLVDEVPQSDFFFYELENSINIKNRTVSNHNQLICCMIVLQRDEHLDDLSNQPSMYRNACMNKQFHTQNLRQKCFPKEIDWLKDKYCELEETGKDLGMDFKPEHLISFMILRQSFKEEYVKNTVHSLMDSTQMSPTECLLLKYASLISAFMPFSRLGFKTYIPLECCDTLMTVNSSTSSSNYWERHLSHTTRIFLVIEKKENASGMQVRVAHAILAKAVLREFLEIENKSLGKIIEEFLDCPLFESATHGRKDLIEMTKEMLKRRLKEEYDDEVNTSFSPLIEEILEHPSGCKTQSAVASAVTVLKKGFEKFKDPMIAQSLARLHTKHEQFEEAITYAEKAVELSPPVGRSYCTHTLGYVLKTNFIMDTHQLGKLSPWNSTKYLNVIFRALGCFREAQKDRFTMQDHDFLFSYIDTVSTIIMICGFLKDCVDVSDLFLLTQYLTDDEYIPDEVKDSWDTLHSSFKSLQQVGENVFEKLEDHISFNTTYYEHGGFTGKIKSRLPHRSCRLLWYKYPIMLSDFATYFGEDKDDPPQQLRGEMRNRWHRRRILTLQGNVYWGFFHTQNSSQNQSKNKKELDRLTKIKKHLDAITEKDSKDMSNCVCVNVALGLLGCANRLSDEDIYNMCRHIVTLGKERVEIGHFFVMMLMWPTSILKVPYNDDAFKDSLKFLSDKSKKSKRQILQKPKTSFPKEGKTMLSPSTQFFLTKLEGLRSICHRSDIFFKENHDSQTDRGANFWDQPNIQQTLKTLRGQLVFNDGIYIQVENPHTPGKYFQIRKTRSGGREYHSEEEVTFYVGFSMAGPIAYDVKPLRYDQDMRNTLPQSSNIGHYKNKDITELKEMQRRIRQIEQKRPDRRNEREKKLLNDKEDIQTVLDSKLDRGHSDFH</sequence>
<dbReference type="GO" id="GO:0003723">
    <property type="term" value="F:RNA binding"/>
    <property type="evidence" value="ECO:0007669"/>
    <property type="project" value="UniProtKB-UniRule"/>
</dbReference>
<dbReference type="Pfam" id="PF00240">
    <property type="entry name" value="ubiquitin"/>
    <property type="match status" value="1"/>
</dbReference>
<evidence type="ECO:0000256" key="1">
    <source>
        <dbReference type="PROSITE-ProRule" id="PRU00176"/>
    </source>
</evidence>
<dbReference type="InterPro" id="IPR000504">
    <property type="entry name" value="RRM_dom"/>
</dbReference>
<reference evidence="6 7" key="1">
    <citation type="journal article" date="2017" name="Nat. Ecol. Evol.">
        <title>Scallop genome provides insights into evolution of bilaterian karyotype and development.</title>
        <authorList>
            <person name="Wang S."/>
            <person name="Zhang J."/>
            <person name="Jiao W."/>
            <person name="Li J."/>
            <person name="Xun X."/>
            <person name="Sun Y."/>
            <person name="Guo X."/>
            <person name="Huan P."/>
            <person name="Dong B."/>
            <person name="Zhang L."/>
            <person name="Hu X."/>
            <person name="Sun X."/>
            <person name="Wang J."/>
            <person name="Zhao C."/>
            <person name="Wang Y."/>
            <person name="Wang D."/>
            <person name="Huang X."/>
            <person name="Wang R."/>
            <person name="Lv J."/>
            <person name="Li Y."/>
            <person name="Zhang Z."/>
            <person name="Liu B."/>
            <person name="Lu W."/>
            <person name="Hui Y."/>
            <person name="Liang J."/>
            <person name="Zhou Z."/>
            <person name="Hou R."/>
            <person name="Li X."/>
            <person name="Liu Y."/>
            <person name="Li H."/>
            <person name="Ning X."/>
            <person name="Lin Y."/>
            <person name="Zhao L."/>
            <person name="Xing Q."/>
            <person name="Dou J."/>
            <person name="Li Y."/>
            <person name="Mao J."/>
            <person name="Guo H."/>
            <person name="Dou H."/>
            <person name="Li T."/>
            <person name="Mu C."/>
            <person name="Jiang W."/>
            <person name="Fu Q."/>
            <person name="Fu X."/>
            <person name="Miao Y."/>
            <person name="Liu J."/>
            <person name="Yu Q."/>
            <person name="Li R."/>
            <person name="Liao H."/>
            <person name="Li X."/>
            <person name="Kong Y."/>
            <person name="Jiang Z."/>
            <person name="Chourrout D."/>
            <person name="Li R."/>
            <person name="Bao Z."/>
        </authorList>
    </citation>
    <scope>NUCLEOTIDE SEQUENCE [LARGE SCALE GENOMIC DNA]</scope>
    <source>
        <strain evidence="6 7">PY_sf001</strain>
    </source>
</reference>
<evidence type="ECO:0000256" key="3">
    <source>
        <dbReference type="SAM" id="Coils"/>
    </source>
</evidence>
<feature type="domain" description="RRM" evidence="5">
    <location>
        <begin position="7"/>
        <end position="91"/>
    </location>
</feature>
<dbReference type="PROSITE" id="PS50005">
    <property type="entry name" value="TPR"/>
    <property type="match status" value="1"/>
</dbReference>
<comment type="caution">
    <text evidence="6">The sequence shown here is derived from an EMBL/GenBank/DDBJ whole genome shotgun (WGS) entry which is preliminary data.</text>
</comment>
<feature type="domain" description="Ubiquitin-like" evidence="4">
    <location>
        <begin position="260"/>
        <end position="332"/>
    </location>
</feature>
<dbReference type="PANTHER" id="PTHR16155:SF19">
    <property type="entry name" value="DED DOMAIN-CONTAINING PROTEIN"/>
    <property type="match status" value="1"/>
</dbReference>
<dbReference type="GO" id="GO:0005737">
    <property type="term" value="C:cytoplasm"/>
    <property type="evidence" value="ECO:0007669"/>
    <property type="project" value="TreeGrafter"/>
</dbReference>
<evidence type="ECO:0000259" key="5">
    <source>
        <dbReference type="PROSITE" id="PS50102"/>
    </source>
</evidence>
<evidence type="ECO:0000313" key="6">
    <source>
        <dbReference type="EMBL" id="OWF41294.1"/>
    </source>
</evidence>
<dbReference type="PANTHER" id="PTHR16155">
    <property type="entry name" value="DED DOMAIN-CONTAINING PROTEIN"/>
    <property type="match status" value="1"/>
</dbReference>
<gene>
    <name evidence="6" type="ORF">KP79_PYT13131</name>
</gene>
<name>A0A210PXU2_MIZYE</name>
<dbReference type="Proteomes" id="UP000242188">
    <property type="component" value="Unassembled WGS sequence"/>
</dbReference>
<dbReference type="SUPFAM" id="SSF54236">
    <property type="entry name" value="Ubiquitin-like"/>
    <property type="match status" value="1"/>
</dbReference>
<dbReference type="Gene3D" id="3.10.20.90">
    <property type="entry name" value="Phosphatidylinositol 3-kinase Catalytic Subunit, Chain A, domain 1"/>
    <property type="match status" value="1"/>
</dbReference>